<dbReference type="Gene3D" id="1.20.1280.50">
    <property type="match status" value="1"/>
</dbReference>
<sequence length="414" mass="46782">MLQEETTVNETEQPEIGSEDWTKTLPDEILEHVLSFLPAQEAVQTCVVAKRWCHLWKSMPALRIVTDEWLDEHGVKKLNMFIKSLLLKRNNSALIDVCEVQIGEYNDIEDDPQVNHLVRDALLCQARIIRITVSSDFNRVELGGLPFFSQHLTWLELTQVDLHDDVLDYSSCPALKNLLMKGCSIGNRKILSRSLEELTILNCTFYPDVGRARISAPSLVRLELVDCDCATPILEGMPSLRKAIIRLYGSQDVCGKEEFGGTCSTVICHNCGPLSNEDFNRHCVLMKGLSEAESLELIAEPGAFIFKRDLLWCPTFSKLKTLVLNEWCVAIDSHPLICILQHAPVLETLTLKLAQAPDNWEGSYNPSAQPLALSKKLKLVEVHYADELDRRVHYVIRILKSHSNFEVVSGEETF</sequence>
<dbReference type="Gene3D" id="3.80.10.10">
    <property type="entry name" value="Ribonuclease Inhibitor"/>
    <property type="match status" value="1"/>
</dbReference>
<dbReference type="PANTHER" id="PTHR34223">
    <property type="entry name" value="OS11G0201299 PROTEIN"/>
    <property type="match status" value="1"/>
</dbReference>
<accession>A0A8T0P6B8</accession>
<feature type="compositionally biased region" description="Polar residues" evidence="1">
    <location>
        <begin position="1"/>
        <end position="11"/>
    </location>
</feature>
<dbReference type="CDD" id="cd22160">
    <property type="entry name" value="F-box_AtFBL13-like"/>
    <property type="match status" value="1"/>
</dbReference>
<dbReference type="Pfam" id="PF00646">
    <property type="entry name" value="F-box"/>
    <property type="match status" value="1"/>
</dbReference>
<evidence type="ECO:0000313" key="3">
    <source>
        <dbReference type="EMBL" id="KAG2556335.1"/>
    </source>
</evidence>
<dbReference type="InterPro" id="IPR032675">
    <property type="entry name" value="LRR_dom_sf"/>
</dbReference>
<evidence type="ECO:0000313" key="4">
    <source>
        <dbReference type="Proteomes" id="UP000823388"/>
    </source>
</evidence>
<reference evidence="3" key="1">
    <citation type="submission" date="2020-05" db="EMBL/GenBank/DDBJ databases">
        <title>WGS assembly of Panicum virgatum.</title>
        <authorList>
            <person name="Lovell J.T."/>
            <person name="Jenkins J."/>
            <person name="Shu S."/>
            <person name="Juenger T.E."/>
            <person name="Schmutz J."/>
        </authorList>
    </citation>
    <scope>NUCLEOTIDE SEQUENCE</scope>
    <source>
        <strain evidence="3">AP13</strain>
    </source>
</reference>
<proteinExistence type="predicted"/>
<keyword evidence="4" id="KW-1185">Reference proteome</keyword>
<gene>
    <name evidence="3" type="ORF">PVAP13_8NG090200</name>
</gene>
<name>A0A8T0P6B8_PANVG</name>
<protein>
    <recommendedName>
        <fullName evidence="2">F-box domain-containing protein</fullName>
    </recommendedName>
</protein>
<dbReference type="AlphaFoldDB" id="A0A8T0P6B8"/>
<feature type="region of interest" description="Disordered" evidence="1">
    <location>
        <begin position="1"/>
        <end position="20"/>
    </location>
</feature>
<dbReference type="SUPFAM" id="SSF52047">
    <property type="entry name" value="RNI-like"/>
    <property type="match status" value="1"/>
</dbReference>
<dbReference type="PANTHER" id="PTHR34223:SF88">
    <property type="entry name" value="OS11G0200950 PROTEIN"/>
    <property type="match status" value="1"/>
</dbReference>
<evidence type="ECO:0000259" key="2">
    <source>
        <dbReference type="SMART" id="SM00256"/>
    </source>
</evidence>
<dbReference type="SUPFAM" id="SSF81383">
    <property type="entry name" value="F-box domain"/>
    <property type="match status" value="1"/>
</dbReference>
<dbReference type="EMBL" id="CM029052">
    <property type="protein sequence ID" value="KAG2556335.1"/>
    <property type="molecule type" value="Genomic_DNA"/>
</dbReference>
<dbReference type="InterPro" id="IPR053197">
    <property type="entry name" value="F-box_SCFL_complex_component"/>
</dbReference>
<dbReference type="SMART" id="SM00256">
    <property type="entry name" value="FBOX"/>
    <property type="match status" value="1"/>
</dbReference>
<organism evidence="3 4">
    <name type="scientific">Panicum virgatum</name>
    <name type="common">Blackwell switchgrass</name>
    <dbReference type="NCBI Taxonomy" id="38727"/>
    <lineage>
        <taxon>Eukaryota</taxon>
        <taxon>Viridiplantae</taxon>
        <taxon>Streptophyta</taxon>
        <taxon>Embryophyta</taxon>
        <taxon>Tracheophyta</taxon>
        <taxon>Spermatophyta</taxon>
        <taxon>Magnoliopsida</taxon>
        <taxon>Liliopsida</taxon>
        <taxon>Poales</taxon>
        <taxon>Poaceae</taxon>
        <taxon>PACMAD clade</taxon>
        <taxon>Panicoideae</taxon>
        <taxon>Panicodae</taxon>
        <taxon>Paniceae</taxon>
        <taxon>Panicinae</taxon>
        <taxon>Panicum</taxon>
        <taxon>Panicum sect. Hiantes</taxon>
    </lineage>
</organism>
<feature type="domain" description="F-box" evidence="2">
    <location>
        <begin position="25"/>
        <end position="65"/>
    </location>
</feature>
<comment type="caution">
    <text evidence="3">The sequence shown here is derived from an EMBL/GenBank/DDBJ whole genome shotgun (WGS) entry which is preliminary data.</text>
</comment>
<dbReference type="InterPro" id="IPR036047">
    <property type="entry name" value="F-box-like_dom_sf"/>
</dbReference>
<dbReference type="InterPro" id="IPR001810">
    <property type="entry name" value="F-box_dom"/>
</dbReference>
<dbReference type="Proteomes" id="UP000823388">
    <property type="component" value="Chromosome 8N"/>
</dbReference>
<dbReference type="InterPro" id="IPR053781">
    <property type="entry name" value="F-box_AtFBL13-like"/>
</dbReference>
<evidence type="ECO:0000256" key="1">
    <source>
        <dbReference type="SAM" id="MobiDB-lite"/>
    </source>
</evidence>